<keyword evidence="3" id="KW-0808">Transferase</keyword>
<dbReference type="PANTHER" id="PTHR45700:SF8">
    <property type="entry name" value="HECT-TYPE E3 UBIQUITIN TRANSFERASE"/>
    <property type="match status" value="1"/>
</dbReference>
<sequence>MASRSMAASWEQQQQHHQYPNGNNHTTTFGNGNRCPAMSLSAAAIPHRGPPSPQRRNANGNATTTRAPMPNPRMHAAGLDIFYRGPPQQHADSSSEEDDDFLGTKPKPAHRITSHSRSMSHPFPSLFTNKKKKPIGLDDSTDDDCIPSRPGMTSSGPNMASAARKQQRGPIDFRTGNCMTCGGLVRWPKELDVFRCTICLTINDLKPLEHSNGDAAKPAIAPTIPSLEHTRHLVQESLRRSVRNYIDSVGRAESPGKWPRRSSSRGSDDYFSQLPLRERHQRSASRGTPPPIYVRTPVFDETPDESNEANHLSPGNGNANRSYSTSYPDQRSAGFPLRSPAPVAPPNPLDAKSIFKPVEEYLMACFRSHENINTAFVAQRQSFSSSRPAPFKIPRKPVPDTRREKVPVAVTEDPVVSELDPKLLLLGNFAENGMWWTGNQQDVPPTRVRSARKDDAHSLVTSRTPRIDWGLAMEWYHAIINTAEGWTSVYDELTQKDPSKTLPDTERSRYEALLLESQEHLQRVLLKCTENLLKRPGRTLKDPEDVRFLLLILGNPLLQSGHKSYSGTFPHMPREKTGPTTGQREASDNSPGRHSGIIKRILGLMSNAPEACQHHLVTWFSKLPEHLFLQFKDLIGSFVTYRLSRQDTKKREQKIDVTAGLIPQMANGRTNNTPATLHAALEATNASRKQKKPPEPPKQGLPYADDWQIKAASKVMALFFAANNQTHVRRNEVSTRHAHGHLLATSDFYNSLLDCMDFKADFEEWEARKSKFAFCQYPFFLSIWAKIQILEFDAKRQMAGKAREAFFDSIMSNRNYTQYLFLSVRRDCLVEDSLKQVSEVVGSGSEDIKKGLRIEFRGEEGIDAGGLRKEWFLLLVREVFNPDHGLFVFDEDSQYCYFNPNTFETSDQYFLVGVLLGLAIYNSTILDIALPPFAFRKLLAAAPQSSASNTAIHQRSIMTYTLDELAEYRPRLARGLRQLLEYEGDVQSTFCLDFVIDVDKYGDRVRVPLCPGGDTKMVTNSNRREYVDLYVRYLLDTSVSRQFEPFKRGFFTVCAGNALSLFRPEEIELLVRGSDEPLDITSVRAVATYSSWDSSDKPAPEPENEPSVEWFWETFGAATPQDQRRLLSFITGSDRIPATGAASLVVKITCLGPDIGRYPTARTCFNVLNLYRYQSRERLETSLWRAVNDSEGFGLR</sequence>
<keyword evidence="4 5" id="KW-0833">Ubl conjugation pathway</keyword>
<feature type="compositionally biased region" description="Polar residues" evidence="6">
    <location>
        <begin position="10"/>
        <end position="20"/>
    </location>
</feature>
<dbReference type="PANTHER" id="PTHR45700">
    <property type="entry name" value="UBIQUITIN-PROTEIN LIGASE E3C"/>
    <property type="match status" value="1"/>
</dbReference>
<dbReference type="InterPro" id="IPR000569">
    <property type="entry name" value="HECT_dom"/>
</dbReference>
<dbReference type="Gene3D" id="3.30.2160.10">
    <property type="entry name" value="Hect, E3 ligase catalytic domain"/>
    <property type="match status" value="1"/>
</dbReference>
<feature type="region of interest" description="Disordered" evidence="6">
    <location>
        <begin position="564"/>
        <end position="595"/>
    </location>
</feature>
<evidence type="ECO:0000313" key="8">
    <source>
        <dbReference type="EMBL" id="KAK8863386.1"/>
    </source>
</evidence>
<feature type="active site" description="Glycyl thioester intermediate" evidence="5">
    <location>
        <position position="1164"/>
    </location>
</feature>
<organism evidence="8 9">
    <name type="scientific">Apiospora arundinis</name>
    <dbReference type="NCBI Taxonomy" id="335852"/>
    <lineage>
        <taxon>Eukaryota</taxon>
        <taxon>Fungi</taxon>
        <taxon>Dikarya</taxon>
        <taxon>Ascomycota</taxon>
        <taxon>Pezizomycotina</taxon>
        <taxon>Sordariomycetes</taxon>
        <taxon>Xylariomycetidae</taxon>
        <taxon>Amphisphaeriales</taxon>
        <taxon>Apiosporaceae</taxon>
        <taxon>Apiospora</taxon>
    </lineage>
</organism>
<evidence type="ECO:0000256" key="2">
    <source>
        <dbReference type="ARBA" id="ARBA00012485"/>
    </source>
</evidence>
<accession>A0ABR2IIN3</accession>
<dbReference type="SUPFAM" id="SSF56204">
    <property type="entry name" value="Hect, E3 ligase catalytic domain"/>
    <property type="match status" value="1"/>
</dbReference>
<feature type="region of interest" description="Disordered" evidence="6">
    <location>
        <begin position="1"/>
        <end position="160"/>
    </location>
</feature>
<dbReference type="SMART" id="SM00119">
    <property type="entry name" value="HECTc"/>
    <property type="match status" value="1"/>
</dbReference>
<evidence type="ECO:0000256" key="6">
    <source>
        <dbReference type="SAM" id="MobiDB-lite"/>
    </source>
</evidence>
<feature type="region of interest" description="Disordered" evidence="6">
    <location>
        <begin position="250"/>
        <end position="334"/>
    </location>
</feature>
<dbReference type="Proteomes" id="UP001390339">
    <property type="component" value="Unassembled WGS sequence"/>
</dbReference>
<dbReference type="Pfam" id="PF00632">
    <property type="entry name" value="HECT"/>
    <property type="match status" value="1"/>
</dbReference>
<feature type="compositionally biased region" description="Polar residues" evidence="6">
    <location>
        <begin position="54"/>
        <end position="66"/>
    </location>
</feature>
<evidence type="ECO:0000256" key="3">
    <source>
        <dbReference type="ARBA" id="ARBA00022679"/>
    </source>
</evidence>
<feature type="domain" description="HECT" evidence="7">
    <location>
        <begin position="844"/>
        <end position="1196"/>
    </location>
</feature>
<reference evidence="8 9" key="1">
    <citation type="journal article" date="2024" name="IMA Fungus">
        <title>Apiospora arundinis, a panoply of carbohydrate-active enzymes and secondary metabolites.</title>
        <authorList>
            <person name="Sorensen T."/>
            <person name="Petersen C."/>
            <person name="Muurmann A.T."/>
            <person name="Christiansen J.V."/>
            <person name="Brundto M.L."/>
            <person name="Overgaard C.K."/>
            <person name="Boysen A.T."/>
            <person name="Wollenberg R.D."/>
            <person name="Larsen T.O."/>
            <person name="Sorensen J.L."/>
            <person name="Nielsen K.L."/>
            <person name="Sondergaard T.E."/>
        </authorList>
    </citation>
    <scope>NUCLEOTIDE SEQUENCE [LARGE SCALE GENOMIC DNA]</scope>
    <source>
        <strain evidence="8 9">AAU 773</strain>
    </source>
</reference>
<dbReference type="Gene3D" id="3.30.2410.10">
    <property type="entry name" value="Hect, E3 ligase catalytic domain"/>
    <property type="match status" value="1"/>
</dbReference>
<dbReference type="InterPro" id="IPR044611">
    <property type="entry name" value="E3A/B/C-like"/>
</dbReference>
<feature type="compositionally biased region" description="Polar residues" evidence="6">
    <location>
        <begin position="578"/>
        <end position="592"/>
    </location>
</feature>
<dbReference type="InterPro" id="IPR035983">
    <property type="entry name" value="Hect_E3_ubiquitin_ligase"/>
</dbReference>
<evidence type="ECO:0000313" key="9">
    <source>
        <dbReference type="Proteomes" id="UP001390339"/>
    </source>
</evidence>
<feature type="region of interest" description="Disordered" evidence="6">
    <location>
        <begin position="684"/>
        <end position="703"/>
    </location>
</feature>
<dbReference type="Gene3D" id="3.90.1750.10">
    <property type="entry name" value="Hect, E3 ligase catalytic domains"/>
    <property type="match status" value="1"/>
</dbReference>
<dbReference type="PROSITE" id="PS50237">
    <property type="entry name" value="HECT"/>
    <property type="match status" value="1"/>
</dbReference>
<evidence type="ECO:0000259" key="7">
    <source>
        <dbReference type="PROSITE" id="PS50237"/>
    </source>
</evidence>
<evidence type="ECO:0000256" key="4">
    <source>
        <dbReference type="ARBA" id="ARBA00022786"/>
    </source>
</evidence>
<comment type="catalytic activity">
    <reaction evidence="1">
        <text>S-ubiquitinyl-[E2 ubiquitin-conjugating enzyme]-L-cysteine + [acceptor protein]-L-lysine = [E2 ubiquitin-conjugating enzyme]-L-cysteine + N(6)-ubiquitinyl-[acceptor protein]-L-lysine.</text>
        <dbReference type="EC" id="2.3.2.26"/>
    </reaction>
</comment>
<gene>
    <name evidence="8" type="ORF">PGQ11_009621</name>
</gene>
<dbReference type="CDD" id="cd00078">
    <property type="entry name" value="HECTc"/>
    <property type="match status" value="1"/>
</dbReference>
<comment type="caution">
    <text evidence="8">The sequence shown here is derived from an EMBL/GenBank/DDBJ whole genome shotgun (WGS) entry which is preliminary data.</text>
</comment>
<name>A0ABR2IIN3_9PEZI</name>
<dbReference type="EC" id="2.3.2.26" evidence="2"/>
<feature type="compositionally biased region" description="Low complexity" evidence="6">
    <location>
        <begin position="21"/>
        <end position="33"/>
    </location>
</feature>
<keyword evidence="9" id="KW-1185">Reference proteome</keyword>
<evidence type="ECO:0000256" key="5">
    <source>
        <dbReference type="PROSITE-ProRule" id="PRU00104"/>
    </source>
</evidence>
<proteinExistence type="predicted"/>
<evidence type="ECO:0000256" key="1">
    <source>
        <dbReference type="ARBA" id="ARBA00000885"/>
    </source>
</evidence>
<dbReference type="EMBL" id="JAPCWZ010000005">
    <property type="protein sequence ID" value="KAK8863386.1"/>
    <property type="molecule type" value="Genomic_DNA"/>
</dbReference>
<protein>
    <recommendedName>
        <fullName evidence="2">HECT-type E3 ubiquitin transferase</fullName>
        <ecNumber evidence="2">2.3.2.26</ecNumber>
    </recommendedName>
</protein>
<feature type="compositionally biased region" description="Polar residues" evidence="6">
    <location>
        <begin position="309"/>
        <end position="329"/>
    </location>
</feature>